<dbReference type="InterPro" id="IPR013356">
    <property type="entry name" value="T2SS_GspD"/>
</dbReference>
<dbReference type="PANTHER" id="PTHR30332:SF24">
    <property type="entry name" value="SECRETIN GSPD-RELATED"/>
    <property type="match status" value="1"/>
</dbReference>
<organism evidence="15 16">
    <name type="scientific">Erwinia aphidicola</name>
    <dbReference type="NCBI Taxonomy" id="68334"/>
    <lineage>
        <taxon>Bacteria</taxon>
        <taxon>Pseudomonadati</taxon>
        <taxon>Pseudomonadota</taxon>
        <taxon>Gammaproteobacteria</taxon>
        <taxon>Enterobacterales</taxon>
        <taxon>Erwiniaceae</taxon>
        <taxon>Erwinia</taxon>
    </lineage>
</organism>
<evidence type="ECO:0000313" key="16">
    <source>
        <dbReference type="Proteomes" id="UP001306592"/>
    </source>
</evidence>
<keyword evidence="9" id="KW-0998">Cell outer membrane</keyword>
<protein>
    <submittedName>
        <fullName evidence="15">Type II secretion system secretin GspD</fullName>
    </submittedName>
</protein>
<evidence type="ECO:0000259" key="12">
    <source>
        <dbReference type="Pfam" id="PF00263"/>
    </source>
</evidence>
<dbReference type="InterPro" id="IPR050810">
    <property type="entry name" value="Bact_Secretion_Sys_Channel"/>
</dbReference>
<feature type="chain" id="PRO_5047063479" evidence="11">
    <location>
        <begin position="29"/>
        <end position="643"/>
    </location>
</feature>
<proteinExistence type="inferred from homology"/>
<evidence type="ECO:0000256" key="6">
    <source>
        <dbReference type="ARBA" id="ARBA00022729"/>
    </source>
</evidence>
<accession>A0ABU8DE00</accession>
<keyword evidence="3 10" id="KW-0813">Transport</keyword>
<evidence type="ECO:0000256" key="4">
    <source>
        <dbReference type="ARBA" id="ARBA00022452"/>
    </source>
</evidence>
<name>A0ABU8DE00_ERWAP</name>
<evidence type="ECO:0000313" key="15">
    <source>
        <dbReference type="EMBL" id="MEI2681098.1"/>
    </source>
</evidence>
<reference evidence="15 16" key="1">
    <citation type="submission" date="2024-02" db="EMBL/GenBank/DDBJ databases">
        <title>First report Erwinia aphidicola in onion in Chile.</title>
        <authorList>
            <person name="Valenzuela M."/>
            <person name="Pena M."/>
            <person name="Dutta B."/>
        </authorList>
    </citation>
    <scope>NUCLEOTIDE SEQUENCE [LARGE SCALE GENOMIC DNA]</scope>
    <source>
        <strain evidence="15 16">QCJ3A</strain>
    </source>
</reference>
<dbReference type="InterPro" id="IPR004846">
    <property type="entry name" value="T2SS/T3SS_dom"/>
</dbReference>
<comment type="subcellular location">
    <subcellularLocation>
        <location evidence="1 10">Cell outer membrane</location>
    </subcellularLocation>
</comment>
<dbReference type="EMBL" id="JBANEI010000002">
    <property type="protein sequence ID" value="MEI2681098.1"/>
    <property type="molecule type" value="Genomic_DNA"/>
</dbReference>
<evidence type="ECO:0000256" key="3">
    <source>
        <dbReference type="ARBA" id="ARBA00022448"/>
    </source>
</evidence>
<evidence type="ECO:0000259" key="13">
    <source>
        <dbReference type="Pfam" id="PF03958"/>
    </source>
</evidence>
<keyword evidence="4" id="KW-1134">Transmembrane beta strand</keyword>
<sequence length="643" mass="69524">MIFSQCRPAGRGMLLLLAGFLFSLSAHAQGYQANFKNTDIDEFITTVSKALNKTIIIEPTVKGKISVRSYETLNDQQYYQFFLSVLDVHGFAAISMDNGVVKVIPAKNAKGAAVPLVSADGQASGDEMISRVVPLHYITAKELAPLLRQLNDAAAGSVVHYDPSNVLLMTGRAAVIQQLAAIVESIDQPEDNSVDSVKLRWASAAQVAEILNQLNNSTQPGSSSKLRAKAVADTRTNAVLITGEEQARQQMIDAAHDLDTKNDSHSNSRVFYLQHAKADNLLDVLTGVSGSLQDKAEGKAASGVTMMKDIVVKADAHTNSLIINAPPDVMDDLEEIIKRLDISRPQVQVEAIIVEVQDADGLALGVQWFNRHAGGTQFPGTDAPITTLPDKGFASALSKTSGLAAGFYRGNWAGLFSALQTNGQNNILATPSIVTLDNMEAEFTVGQDVPILTGSQTTSGDGVFNSVARKSVGIKLKVKPQINKGDSVLMEIEQEVSSVADQSSGDPLGMTFNTRMVKNAVLVDSGNTVVVGGLLDTAHNRSESRVPLLGDIPLIGHLFRYSSDKQSKRNLMLFIRPTIIRQQHAFDRTSSDKLNTFRQQLDEGNEDLPLKKALKQQLNVRQSNHALQQLQQDVASFWRADAS</sequence>
<dbReference type="InterPro" id="IPR049371">
    <property type="entry name" value="GspD-like_N0"/>
</dbReference>
<feature type="signal peptide" evidence="11">
    <location>
        <begin position="1"/>
        <end position="28"/>
    </location>
</feature>
<evidence type="ECO:0000256" key="11">
    <source>
        <dbReference type="SAM" id="SignalP"/>
    </source>
</evidence>
<dbReference type="PANTHER" id="PTHR30332">
    <property type="entry name" value="PROBABLE GENERAL SECRETION PATHWAY PROTEIN D"/>
    <property type="match status" value="1"/>
</dbReference>
<evidence type="ECO:0000256" key="5">
    <source>
        <dbReference type="ARBA" id="ARBA00022692"/>
    </source>
</evidence>
<dbReference type="Pfam" id="PF03958">
    <property type="entry name" value="Secretin_N"/>
    <property type="match status" value="3"/>
</dbReference>
<evidence type="ECO:0000259" key="14">
    <source>
        <dbReference type="Pfam" id="PF21305"/>
    </source>
</evidence>
<dbReference type="NCBIfam" id="TIGR02517">
    <property type="entry name" value="type_II_gspD"/>
    <property type="match status" value="1"/>
</dbReference>
<evidence type="ECO:0000256" key="9">
    <source>
        <dbReference type="ARBA" id="ARBA00023237"/>
    </source>
</evidence>
<feature type="domain" description="Type II/III secretion system secretin-like" evidence="12">
    <location>
        <begin position="418"/>
        <end position="581"/>
    </location>
</feature>
<feature type="domain" description="NolW-like" evidence="13">
    <location>
        <begin position="268"/>
        <end position="346"/>
    </location>
</feature>
<evidence type="ECO:0000256" key="7">
    <source>
        <dbReference type="ARBA" id="ARBA00022927"/>
    </source>
</evidence>
<dbReference type="Proteomes" id="UP001306592">
    <property type="component" value="Unassembled WGS sequence"/>
</dbReference>
<keyword evidence="6 11" id="KW-0732">Signal</keyword>
<dbReference type="InterPro" id="IPR038591">
    <property type="entry name" value="NolW-like_sf"/>
</dbReference>
<comment type="similarity">
    <text evidence="2">Belongs to the bacterial secretin family. GSP D subfamily.</text>
</comment>
<dbReference type="PRINTS" id="PR00811">
    <property type="entry name" value="BCTERIALGSPD"/>
</dbReference>
<keyword evidence="7" id="KW-0653">Protein transport</keyword>
<dbReference type="Pfam" id="PF00263">
    <property type="entry name" value="Secretin"/>
    <property type="match status" value="1"/>
</dbReference>
<dbReference type="InterPro" id="IPR001775">
    <property type="entry name" value="GspD/PilQ"/>
</dbReference>
<dbReference type="InterPro" id="IPR005644">
    <property type="entry name" value="NolW-like"/>
</dbReference>
<gene>
    <name evidence="15" type="primary">gspD</name>
    <name evidence="15" type="ORF">V8N49_05430</name>
</gene>
<dbReference type="Pfam" id="PF21305">
    <property type="entry name" value="type_II_gspD_N0"/>
    <property type="match status" value="1"/>
</dbReference>
<evidence type="ECO:0000256" key="10">
    <source>
        <dbReference type="RuleBase" id="RU004004"/>
    </source>
</evidence>
<feature type="domain" description="NolW-like" evidence="13">
    <location>
        <begin position="196"/>
        <end position="260"/>
    </location>
</feature>
<comment type="caution">
    <text evidence="15">The sequence shown here is derived from an EMBL/GenBank/DDBJ whole genome shotgun (WGS) entry which is preliminary data.</text>
</comment>
<evidence type="ECO:0000256" key="8">
    <source>
        <dbReference type="ARBA" id="ARBA00023136"/>
    </source>
</evidence>
<feature type="domain" description="NolW-like" evidence="13">
    <location>
        <begin position="130"/>
        <end position="191"/>
    </location>
</feature>
<keyword evidence="5" id="KW-0812">Transmembrane</keyword>
<dbReference type="RefSeq" id="WP_180276737.1">
    <property type="nucleotide sequence ID" value="NZ_JBANEI010000002.1"/>
</dbReference>
<dbReference type="Gene3D" id="3.30.1370.120">
    <property type="match status" value="3"/>
</dbReference>
<keyword evidence="8" id="KW-0472">Membrane</keyword>
<keyword evidence="16" id="KW-1185">Reference proteome</keyword>
<evidence type="ECO:0000256" key="1">
    <source>
        <dbReference type="ARBA" id="ARBA00004442"/>
    </source>
</evidence>
<feature type="domain" description="GspD-like N0" evidence="14">
    <location>
        <begin position="34"/>
        <end position="103"/>
    </location>
</feature>
<evidence type="ECO:0000256" key="2">
    <source>
        <dbReference type="ARBA" id="ARBA00006980"/>
    </source>
</evidence>